<reference evidence="1 2" key="1">
    <citation type="submission" date="2013-07" db="EMBL/GenBank/DDBJ databases">
        <title>Comparative Genomic and Metabolomic Analysis of Twelve Strains of Pseudoalteromonas luteoviolacea.</title>
        <authorList>
            <person name="Vynne N.G."/>
            <person name="Mansson M."/>
            <person name="Gram L."/>
        </authorList>
    </citation>
    <scope>NUCLEOTIDE SEQUENCE [LARGE SCALE GENOMIC DNA]</scope>
    <source>
        <strain evidence="1 2">S4060-1</strain>
    </source>
</reference>
<dbReference type="PATRIC" id="fig|1365257.3.peg.2343"/>
<organism evidence="1 2">
    <name type="scientific">Pseudoalteromonas luteoviolacea S4060-1</name>
    <dbReference type="NCBI Taxonomy" id="1365257"/>
    <lineage>
        <taxon>Bacteria</taxon>
        <taxon>Pseudomonadati</taxon>
        <taxon>Pseudomonadota</taxon>
        <taxon>Gammaproteobacteria</taxon>
        <taxon>Alteromonadales</taxon>
        <taxon>Pseudoalteromonadaceae</taxon>
        <taxon>Pseudoalteromonas</taxon>
    </lineage>
</organism>
<gene>
    <name evidence="1" type="ORF">N478_18270</name>
</gene>
<dbReference type="AlphaFoldDB" id="A0A167MQF3"/>
<proteinExistence type="predicted"/>
<dbReference type="PROSITE" id="PS51257">
    <property type="entry name" value="PROKAR_LIPOPROTEIN"/>
    <property type="match status" value="1"/>
</dbReference>
<dbReference type="Gene3D" id="2.60.40.10">
    <property type="entry name" value="Immunoglobulins"/>
    <property type="match status" value="2"/>
</dbReference>
<evidence type="ECO:0000313" key="1">
    <source>
        <dbReference type="EMBL" id="KZN66783.1"/>
    </source>
</evidence>
<dbReference type="Proteomes" id="UP000076661">
    <property type="component" value="Unassembled WGS sequence"/>
</dbReference>
<dbReference type="Gene3D" id="2.60.40.3010">
    <property type="match status" value="1"/>
</dbReference>
<dbReference type="EMBL" id="AUXX01000016">
    <property type="protein sequence ID" value="KZN66783.1"/>
    <property type="molecule type" value="Genomic_DNA"/>
</dbReference>
<sequence>MTRAQRQKDRFTPVKSSVIAVGISTLLTACGGGSGGTDNPKPPPIVQNKAPQVTVSSVSEAEQGGEVLLSSSALDTDGTVEKYEWKQLEGTTVVLRDKDSASASFLAPYVPESEVLKFSLTVTDDDGSSSTGEVSITLKAGNLAPTVIADVPLEIEEREVLLLSATANDEDGEVVSFLWEHISGPYDTIRDSQQLQASMSVPSLTDETPDHTMVLKITVTDDKGATAFDTVSVKVIDVIVDPNAVVGENLEVSEGGAFTLDGTASHAPDGEIVSYMWQQVENGAPNIAINTPEEAKVTLAMPALNADTEFQFKLTVTDSNQNQGASILSVFGRDIASAATNKQKNTLSSNRPNTRLGYKVYCDDIELDAYTGAFEHSQGLFGVKPLAQPFFTYPHSCLNRVTLSLSSLPADIAHQNVRLYEQLKIRNKTFWSPIVGEQSGDELVFQLNGAAPRPLTFGYDKTVDLKTLYASESIGSVDYQLQSSFDGTTHVFGFGERLRWGDVSQSDFANWVREAKAQLALQGVNPIKDVYIYIHESELTSYISDNGIRESKTIHLSANNLQSKEGIKYAFIKMYINYYLAN</sequence>
<dbReference type="InterPro" id="IPR013783">
    <property type="entry name" value="Ig-like_fold"/>
</dbReference>
<evidence type="ECO:0000313" key="2">
    <source>
        <dbReference type="Proteomes" id="UP000076661"/>
    </source>
</evidence>
<accession>A0A167MQF3</accession>
<name>A0A167MQF3_9GAMM</name>
<dbReference type="InterPro" id="IPR029865">
    <property type="entry name" value="KIAA0319-like"/>
</dbReference>
<dbReference type="PANTHER" id="PTHR46182">
    <property type="entry name" value="FI19480P1"/>
    <property type="match status" value="1"/>
</dbReference>
<protein>
    <submittedName>
        <fullName evidence="1">Uncharacterized protein</fullName>
    </submittedName>
</protein>
<dbReference type="GO" id="GO:0016020">
    <property type="term" value="C:membrane"/>
    <property type="evidence" value="ECO:0007669"/>
    <property type="project" value="TreeGrafter"/>
</dbReference>
<dbReference type="PANTHER" id="PTHR46182:SF2">
    <property type="entry name" value="FI19480P1"/>
    <property type="match status" value="1"/>
</dbReference>
<dbReference type="GO" id="GO:0031410">
    <property type="term" value="C:cytoplasmic vesicle"/>
    <property type="evidence" value="ECO:0007669"/>
    <property type="project" value="TreeGrafter"/>
</dbReference>
<dbReference type="Pfam" id="PF22352">
    <property type="entry name" value="K319L-like_PKD"/>
    <property type="match status" value="3"/>
</dbReference>
<dbReference type="RefSeq" id="WP_063381137.1">
    <property type="nucleotide sequence ID" value="NZ_AUXX01000016.1"/>
</dbReference>
<comment type="caution">
    <text evidence="1">The sequence shown here is derived from an EMBL/GenBank/DDBJ whole genome shotgun (WGS) entry which is preliminary data.</text>
</comment>